<dbReference type="InterPro" id="IPR000866">
    <property type="entry name" value="AhpC/TSA"/>
</dbReference>
<dbReference type="SUPFAM" id="SSF52833">
    <property type="entry name" value="Thioredoxin-like"/>
    <property type="match status" value="1"/>
</dbReference>
<dbReference type="AlphaFoldDB" id="Q1H442"/>
<name>Q1H442_METFK</name>
<protein>
    <submittedName>
        <fullName evidence="2">Alkyl hydroperoxide reductase/ Thiol specific antioxidant/ Mal allergen</fullName>
    </submittedName>
</protein>
<dbReference type="PROSITE" id="PS51352">
    <property type="entry name" value="THIOREDOXIN_2"/>
    <property type="match status" value="1"/>
</dbReference>
<dbReference type="PANTHER" id="PTHR42852:SF18">
    <property type="entry name" value="CHROMOSOME UNDETERMINED SCAFFOLD_47, WHOLE GENOME SHOTGUN SEQUENCE"/>
    <property type="match status" value="1"/>
</dbReference>
<dbReference type="Gene3D" id="3.40.30.10">
    <property type="entry name" value="Glutaredoxin"/>
    <property type="match status" value="1"/>
</dbReference>
<dbReference type="GO" id="GO:0016491">
    <property type="term" value="F:oxidoreductase activity"/>
    <property type="evidence" value="ECO:0007669"/>
    <property type="project" value="InterPro"/>
</dbReference>
<dbReference type="KEGG" id="mfa:Mfla_0475"/>
<dbReference type="Pfam" id="PF00578">
    <property type="entry name" value="AhpC-TSA"/>
    <property type="match status" value="1"/>
</dbReference>
<reference evidence="2 3" key="1">
    <citation type="submission" date="2006-03" db="EMBL/GenBank/DDBJ databases">
        <title>Complete sequence of Methylobacillus flagellatus KT.</title>
        <authorList>
            <consortium name="US DOE Joint Genome Institute"/>
            <person name="Copeland A."/>
            <person name="Lucas S."/>
            <person name="Lapidus A."/>
            <person name="Barry K."/>
            <person name="Detter J.C."/>
            <person name="Glavina del Rio T."/>
            <person name="Hammon N."/>
            <person name="Israni S."/>
            <person name="Dalin E."/>
            <person name="Tice H."/>
            <person name="Pitluck S."/>
            <person name="Brettin T."/>
            <person name="Bruce D."/>
            <person name="Han C."/>
            <person name="Tapia R."/>
            <person name="Saunders E."/>
            <person name="Gilna P."/>
            <person name="Schmutz J."/>
            <person name="Larimer F."/>
            <person name="Land M."/>
            <person name="Kyrpides N."/>
            <person name="Anderson I."/>
            <person name="Richardson P."/>
        </authorList>
    </citation>
    <scope>NUCLEOTIDE SEQUENCE [LARGE SCALE GENOMIC DNA]</scope>
    <source>
        <strain evidence="3">KT / ATCC 51484 / DSM 6875</strain>
    </source>
</reference>
<proteinExistence type="predicted"/>
<dbReference type="EMBL" id="CP000284">
    <property type="protein sequence ID" value="ABE48745.1"/>
    <property type="molecule type" value="Genomic_DNA"/>
</dbReference>
<dbReference type="eggNOG" id="COG0526">
    <property type="taxonomic scope" value="Bacteria"/>
</dbReference>
<dbReference type="GO" id="GO:0016209">
    <property type="term" value="F:antioxidant activity"/>
    <property type="evidence" value="ECO:0007669"/>
    <property type="project" value="InterPro"/>
</dbReference>
<evidence type="ECO:0000259" key="1">
    <source>
        <dbReference type="PROSITE" id="PS51352"/>
    </source>
</evidence>
<accession>Q1H442</accession>
<evidence type="ECO:0000313" key="2">
    <source>
        <dbReference type="EMBL" id="ABE48745.1"/>
    </source>
</evidence>
<dbReference type="STRING" id="265072.Mfla_0475"/>
<feature type="domain" description="Thioredoxin" evidence="1">
    <location>
        <begin position="30"/>
        <end position="170"/>
    </location>
</feature>
<organism evidence="2 3">
    <name type="scientific">Methylobacillus flagellatus (strain ATCC 51484 / DSM 6875 / VKM B-1610 / KT)</name>
    <dbReference type="NCBI Taxonomy" id="265072"/>
    <lineage>
        <taxon>Bacteria</taxon>
        <taxon>Pseudomonadati</taxon>
        <taxon>Pseudomonadota</taxon>
        <taxon>Betaproteobacteria</taxon>
        <taxon>Nitrosomonadales</taxon>
        <taxon>Methylophilaceae</taxon>
        <taxon>Methylobacillus</taxon>
    </lineage>
</organism>
<dbReference type="CDD" id="cd02966">
    <property type="entry name" value="TlpA_like_family"/>
    <property type="match status" value="1"/>
</dbReference>
<dbReference type="PANTHER" id="PTHR42852">
    <property type="entry name" value="THIOL:DISULFIDE INTERCHANGE PROTEIN DSBE"/>
    <property type="match status" value="1"/>
</dbReference>
<keyword evidence="3" id="KW-1185">Reference proteome</keyword>
<dbReference type="InterPro" id="IPR050553">
    <property type="entry name" value="Thioredoxin_ResA/DsbE_sf"/>
</dbReference>
<dbReference type="InterPro" id="IPR013766">
    <property type="entry name" value="Thioredoxin_domain"/>
</dbReference>
<dbReference type="Proteomes" id="UP000002440">
    <property type="component" value="Chromosome"/>
</dbReference>
<dbReference type="InterPro" id="IPR036249">
    <property type="entry name" value="Thioredoxin-like_sf"/>
</dbReference>
<dbReference type="HOGENOM" id="CLU_042529_11_2_4"/>
<gene>
    <name evidence="2" type="ordered locus">Mfla_0475</name>
</gene>
<evidence type="ECO:0000313" key="3">
    <source>
        <dbReference type="Proteomes" id="UP000002440"/>
    </source>
</evidence>
<sequence>MTVFTMSQKLRKVLIPLAIVGLLAFLGFSLTQKPQAPDITFVTLEGKTIPLSSQQGKLVLVNFWATDCPGCIAEMPGLIQTYNEYKDKGFEVIAVAMSYDGIQQVINYSHNNALPFPVSHDSSGDAAMQFNDVRVTPTSFIIDKQGRIIQKLIGELDFSALRKLLDQHLGKAG</sequence>